<dbReference type="AlphaFoldDB" id="R7U698"/>
<proteinExistence type="predicted"/>
<feature type="compositionally biased region" description="Acidic residues" evidence="1">
    <location>
        <begin position="212"/>
        <end position="223"/>
    </location>
</feature>
<evidence type="ECO:0000313" key="2">
    <source>
        <dbReference type="EMBL" id="ELU01880.1"/>
    </source>
</evidence>
<evidence type="ECO:0000313" key="4">
    <source>
        <dbReference type="Proteomes" id="UP000014760"/>
    </source>
</evidence>
<dbReference type="OMA" id="FARFSID"/>
<dbReference type="EMBL" id="KB304598">
    <property type="protein sequence ID" value="ELU01880.1"/>
    <property type="molecule type" value="Genomic_DNA"/>
</dbReference>
<dbReference type="EMBL" id="AMQN01001691">
    <property type="status" value="NOT_ANNOTATED_CDS"/>
    <property type="molecule type" value="Genomic_DNA"/>
</dbReference>
<accession>R7U698</accession>
<protein>
    <submittedName>
        <fullName evidence="2 3">Uncharacterized protein</fullName>
    </submittedName>
</protein>
<keyword evidence="4" id="KW-1185">Reference proteome</keyword>
<name>R7U698_CAPTE</name>
<sequence length="223" mass="25900">MWAALCESSMYEQIDHIYLIRGHTFLPNDRDFALIEKYKRKQEVLLPTDYVRIIEDTRTTQPFKVEVMQSIDMMDFKSLGDQNVKAQMKSVDGEKVKMREVMWFSYGASQDYQLAESGEMEWVTVPHGQQVWCRFTHNTMEPWKKMNFLKRGKAAGGVPTRKHTGPVALKEAKYRDLVAIGRKGLVPEEVKEYYESLPHDGARALQNTNPDDSSDDEYDYADE</sequence>
<dbReference type="HOGENOM" id="CLU_1241162_0_0_1"/>
<dbReference type="EnsemblMetazoa" id="CapteT191306">
    <property type="protein sequence ID" value="CapteP191306"/>
    <property type="gene ID" value="CapteG191306"/>
</dbReference>
<gene>
    <name evidence="2" type="ORF">CAPTEDRAFT_191306</name>
</gene>
<dbReference type="Proteomes" id="UP000014760">
    <property type="component" value="Unassembled WGS sequence"/>
</dbReference>
<dbReference type="OrthoDB" id="6611988at2759"/>
<organism evidence="2">
    <name type="scientific">Capitella teleta</name>
    <name type="common">Polychaete worm</name>
    <dbReference type="NCBI Taxonomy" id="283909"/>
    <lineage>
        <taxon>Eukaryota</taxon>
        <taxon>Metazoa</taxon>
        <taxon>Spiralia</taxon>
        <taxon>Lophotrochozoa</taxon>
        <taxon>Annelida</taxon>
        <taxon>Polychaeta</taxon>
        <taxon>Sedentaria</taxon>
        <taxon>Scolecida</taxon>
        <taxon>Capitellidae</taxon>
        <taxon>Capitella</taxon>
    </lineage>
</organism>
<reference evidence="4" key="1">
    <citation type="submission" date="2012-12" db="EMBL/GenBank/DDBJ databases">
        <authorList>
            <person name="Hellsten U."/>
            <person name="Grimwood J."/>
            <person name="Chapman J.A."/>
            <person name="Shapiro H."/>
            <person name="Aerts A."/>
            <person name="Otillar R.P."/>
            <person name="Terry A.Y."/>
            <person name="Boore J.L."/>
            <person name="Simakov O."/>
            <person name="Marletaz F."/>
            <person name="Cho S.-J."/>
            <person name="Edsinger-Gonzales E."/>
            <person name="Havlak P."/>
            <person name="Kuo D.-H."/>
            <person name="Larsson T."/>
            <person name="Lv J."/>
            <person name="Arendt D."/>
            <person name="Savage R."/>
            <person name="Osoegawa K."/>
            <person name="de Jong P."/>
            <person name="Lindberg D.R."/>
            <person name="Seaver E.C."/>
            <person name="Weisblat D.A."/>
            <person name="Putnam N.H."/>
            <person name="Grigoriev I.V."/>
            <person name="Rokhsar D.S."/>
        </authorList>
    </citation>
    <scope>NUCLEOTIDE SEQUENCE</scope>
    <source>
        <strain evidence="4">I ESC-2004</strain>
    </source>
</reference>
<reference evidence="3" key="3">
    <citation type="submission" date="2015-06" db="UniProtKB">
        <authorList>
            <consortium name="EnsemblMetazoa"/>
        </authorList>
    </citation>
    <scope>IDENTIFICATION</scope>
</reference>
<reference evidence="2 4" key="2">
    <citation type="journal article" date="2013" name="Nature">
        <title>Insights into bilaterian evolution from three spiralian genomes.</title>
        <authorList>
            <person name="Simakov O."/>
            <person name="Marletaz F."/>
            <person name="Cho S.J."/>
            <person name="Edsinger-Gonzales E."/>
            <person name="Havlak P."/>
            <person name="Hellsten U."/>
            <person name="Kuo D.H."/>
            <person name="Larsson T."/>
            <person name="Lv J."/>
            <person name="Arendt D."/>
            <person name="Savage R."/>
            <person name="Osoegawa K."/>
            <person name="de Jong P."/>
            <person name="Grimwood J."/>
            <person name="Chapman J.A."/>
            <person name="Shapiro H."/>
            <person name="Aerts A."/>
            <person name="Otillar R.P."/>
            <person name="Terry A.Y."/>
            <person name="Boore J.L."/>
            <person name="Grigoriev I.V."/>
            <person name="Lindberg D.R."/>
            <person name="Seaver E.C."/>
            <person name="Weisblat D.A."/>
            <person name="Putnam N.H."/>
            <person name="Rokhsar D.S."/>
        </authorList>
    </citation>
    <scope>NUCLEOTIDE SEQUENCE</scope>
    <source>
        <strain evidence="2 4">I ESC-2004</strain>
    </source>
</reference>
<evidence type="ECO:0000313" key="3">
    <source>
        <dbReference type="EnsemblMetazoa" id="CapteP191306"/>
    </source>
</evidence>
<evidence type="ECO:0000256" key="1">
    <source>
        <dbReference type="SAM" id="MobiDB-lite"/>
    </source>
</evidence>
<feature type="region of interest" description="Disordered" evidence="1">
    <location>
        <begin position="196"/>
        <end position="223"/>
    </location>
</feature>